<accession>A0A8I6XLW7</accession>
<dbReference type="AlphaFoldDB" id="A0A8I6XLW7"/>
<dbReference type="Gramene" id="HORVU.MOREX.r3.5HG0467400.1">
    <property type="protein sequence ID" value="HORVU.MOREX.r3.5HG0467400.1"/>
    <property type="gene ID" value="HORVU.MOREX.r3.5HG0467400"/>
</dbReference>
<dbReference type="Proteomes" id="UP000011116">
    <property type="component" value="Chromosome 5H"/>
</dbReference>
<evidence type="ECO:0000313" key="3">
    <source>
        <dbReference type="Proteomes" id="UP000011116"/>
    </source>
</evidence>
<feature type="compositionally biased region" description="Basic and acidic residues" evidence="1">
    <location>
        <begin position="125"/>
        <end position="152"/>
    </location>
</feature>
<reference evidence="2" key="3">
    <citation type="submission" date="2022-01" db="UniProtKB">
        <authorList>
            <consortium name="EnsemblPlants"/>
        </authorList>
    </citation>
    <scope>IDENTIFICATION</scope>
    <source>
        <strain evidence="2">subsp. vulgare</strain>
    </source>
</reference>
<proteinExistence type="predicted"/>
<feature type="region of interest" description="Disordered" evidence="1">
    <location>
        <begin position="1"/>
        <end position="36"/>
    </location>
</feature>
<evidence type="ECO:0000256" key="1">
    <source>
        <dbReference type="SAM" id="MobiDB-lite"/>
    </source>
</evidence>
<sequence>MDLLQDAEVDLGALPLEPFGEEVGEDEEDVGDDEEEVAEIGEEAFTAASRPHARSSNYTEAEDILLETIAGMRYKEMAASKGKSFPFKYAWAILQTFDKWKLRDQETAPKKSAMLRMDDSEDEEKERNLGKPDGTKKGKQRVKMEGEASSLREKMEQMMKAREELTRKTLETKILITEKKKEVKLAQVEAKREEAKRKADLEERMIKVKEAKVWKELMVEEKEHMMMSKKDMDEEQLQWWKDYKEDIAERKRIFRGASSTFRGGGDGGVDDSNGGA</sequence>
<protein>
    <recommendedName>
        <fullName evidence="4">No apical meristem-associated C-terminal domain-containing protein</fullName>
    </recommendedName>
</protein>
<reference evidence="2" key="2">
    <citation type="submission" date="2020-10" db="EMBL/GenBank/DDBJ databases">
        <authorList>
            <person name="Scholz U."/>
            <person name="Mascher M."/>
            <person name="Fiebig A."/>
        </authorList>
    </citation>
    <scope>NUCLEOTIDE SEQUENCE [LARGE SCALE GENOMIC DNA]</scope>
    <source>
        <strain evidence="2">cv. Morex</strain>
    </source>
</reference>
<reference evidence="3" key="1">
    <citation type="journal article" date="2012" name="Nature">
        <title>A physical, genetic and functional sequence assembly of the barley genome.</title>
        <authorList>
            <consortium name="The International Barley Genome Sequencing Consortium"/>
            <person name="Mayer K.F."/>
            <person name="Waugh R."/>
            <person name="Brown J.W."/>
            <person name="Schulman A."/>
            <person name="Langridge P."/>
            <person name="Platzer M."/>
            <person name="Fincher G.B."/>
            <person name="Muehlbauer G.J."/>
            <person name="Sato K."/>
            <person name="Close T.J."/>
            <person name="Wise R.P."/>
            <person name="Stein N."/>
        </authorList>
    </citation>
    <scope>NUCLEOTIDE SEQUENCE [LARGE SCALE GENOMIC DNA]</scope>
    <source>
        <strain evidence="3">cv. Morex</strain>
    </source>
</reference>
<evidence type="ECO:0000313" key="2">
    <source>
        <dbReference type="EnsemblPlants" id="HORVU.MOREX.r3.5HG0467400.1"/>
    </source>
</evidence>
<feature type="region of interest" description="Disordered" evidence="1">
    <location>
        <begin position="105"/>
        <end position="152"/>
    </location>
</feature>
<dbReference type="EnsemblPlants" id="HORVU.MOREX.r3.5HG0467400.1">
    <property type="protein sequence ID" value="HORVU.MOREX.r3.5HG0467400.1"/>
    <property type="gene ID" value="HORVU.MOREX.r3.5HG0467400"/>
</dbReference>
<organism evidence="2 3">
    <name type="scientific">Hordeum vulgare subsp. vulgare</name>
    <name type="common">Domesticated barley</name>
    <dbReference type="NCBI Taxonomy" id="112509"/>
    <lineage>
        <taxon>Eukaryota</taxon>
        <taxon>Viridiplantae</taxon>
        <taxon>Streptophyta</taxon>
        <taxon>Embryophyta</taxon>
        <taxon>Tracheophyta</taxon>
        <taxon>Spermatophyta</taxon>
        <taxon>Magnoliopsida</taxon>
        <taxon>Liliopsida</taxon>
        <taxon>Poales</taxon>
        <taxon>Poaceae</taxon>
        <taxon>BOP clade</taxon>
        <taxon>Pooideae</taxon>
        <taxon>Triticodae</taxon>
        <taxon>Triticeae</taxon>
        <taxon>Hordeinae</taxon>
        <taxon>Hordeum</taxon>
    </lineage>
</organism>
<evidence type="ECO:0008006" key="4">
    <source>
        <dbReference type="Google" id="ProtNLM"/>
    </source>
</evidence>
<feature type="compositionally biased region" description="Acidic residues" evidence="1">
    <location>
        <begin position="19"/>
        <end position="36"/>
    </location>
</feature>
<keyword evidence="3" id="KW-1185">Reference proteome</keyword>
<name>A0A8I6XLW7_HORVV</name>